<feature type="transmembrane region" description="Helical" evidence="6">
    <location>
        <begin position="607"/>
        <end position="629"/>
    </location>
</feature>
<feature type="region of interest" description="Disordered" evidence="7">
    <location>
        <begin position="1"/>
        <end position="24"/>
    </location>
</feature>
<accession>A0ABQ8MU24</accession>
<evidence type="ECO:0000256" key="2">
    <source>
        <dbReference type="ARBA" id="ARBA00006510"/>
    </source>
</evidence>
<protein>
    <recommendedName>
        <fullName evidence="6">Transmembrane channel-like protein</fullName>
    </recommendedName>
</protein>
<proteinExistence type="inferred from homology"/>
<evidence type="ECO:0000313" key="9">
    <source>
        <dbReference type="EMBL" id="KAI2666359.1"/>
    </source>
</evidence>
<dbReference type="Pfam" id="PF07810">
    <property type="entry name" value="TMC"/>
    <property type="match status" value="1"/>
</dbReference>
<feature type="transmembrane region" description="Helical" evidence="6">
    <location>
        <begin position="508"/>
        <end position="527"/>
    </location>
</feature>
<sequence length="762" mass="86933">MKTPTSLQTARHRKNTRPAKRKTFHYPSDVDKSAAITLIEANISHKWEMETDRASSPLPRTVTALAHFSRLPEANDICHGRDPLPQQSTESVLKEHGGHVDQCEKPSCVGVNGLPLDRHVTQVRHITQLRSGFWQGLDLPLKDTSELVSDLVNQSARARFQAIRSLPMPFSERKIIRNRVNSVKQSKTIIPTNCGQQVSRSFRRFRAGLASARQYLIIWHDTLKDIGGRFGTSVLSYFLFLKWLLKFNLFSLIINFCFITIPQIGYFNQTVLYYGGYNGEVIVSKPGYNMQLAYFFTIAAYLVLCGVSLIYSMSRSFQKNFVLDTGPVSGGAWRLLCSWDFSVVNEKAIQYNKNNLAIQLKESLSERLQEKNKMDLSDRIKHLSLNVLAWLLSLGLAVGCSAGIYFLGTDPELAFSFNHSPNDLTAEASTLLLPVVVSIINLIVPILYSLISKIESYSNPRAKIYISIVRNVILKMSILGILCFYWLDFVPSSVSCWESFVGQSVYRLLIFDFIFCLIGIFYGEFLLNVIGTRCIQSLGVPEFDIARNVLDLIYAQTLAWIGIYFSPLLPVMQVLKLFIIFYLKKISLSMNCQPPKHSGRAAQIQTVFIALLFFPSFVGALSMVAFTVWSLKPSSECGPFQGLDTPFHTIFSWTASIQGPSETNWVWWIFENILRSELFYYLISLIILVITYFLWQITEGRKQLINTLRQQIVNEGKDKAFLLDKMQKLQKERREKASYRPQDYDQTPHFNPNWMNTLPLDM</sequence>
<comment type="caution">
    <text evidence="9">The sequence shown here is derived from an EMBL/GenBank/DDBJ whole genome shotgun (WGS) entry which is preliminary data.</text>
</comment>
<evidence type="ECO:0000256" key="4">
    <source>
        <dbReference type="ARBA" id="ARBA00022989"/>
    </source>
</evidence>
<feature type="compositionally biased region" description="Basic residues" evidence="7">
    <location>
        <begin position="10"/>
        <end position="24"/>
    </location>
</feature>
<comment type="subcellular location">
    <subcellularLocation>
        <location evidence="1 6">Membrane</location>
        <topology evidence="1 6">Multi-pass membrane protein</topology>
    </subcellularLocation>
</comment>
<name>A0ABQ8MU24_LABRO</name>
<keyword evidence="10" id="KW-1185">Reference proteome</keyword>
<feature type="transmembrane region" description="Helical" evidence="6">
    <location>
        <begin position="247"/>
        <end position="267"/>
    </location>
</feature>
<dbReference type="PANTHER" id="PTHR23302:SF5">
    <property type="entry name" value="TRANSMEMBRANE CHANNEL-LIKE PROTEIN 5"/>
    <property type="match status" value="1"/>
</dbReference>
<keyword evidence="5 6" id="KW-0472">Membrane</keyword>
<evidence type="ECO:0000256" key="5">
    <source>
        <dbReference type="ARBA" id="ARBA00023136"/>
    </source>
</evidence>
<feature type="transmembrane region" description="Helical" evidence="6">
    <location>
        <begin position="472"/>
        <end position="488"/>
    </location>
</feature>
<comment type="similarity">
    <text evidence="2 6">Belongs to the TMC family.</text>
</comment>
<evidence type="ECO:0000256" key="3">
    <source>
        <dbReference type="ARBA" id="ARBA00022692"/>
    </source>
</evidence>
<evidence type="ECO:0000259" key="8">
    <source>
        <dbReference type="Pfam" id="PF07810"/>
    </source>
</evidence>
<dbReference type="InterPro" id="IPR012496">
    <property type="entry name" value="TMC_dom"/>
</dbReference>
<dbReference type="Proteomes" id="UP000830375">
    <property type="component" value="Unassembled WGS sequence"/>
</dbReference>
<feature type="domain" description="TMC" evidence="8">
    <location>
        <begin position="496"/>
        <end position="602"/>
    </location>
</feature>
<reference evidence="9 10" key="1">
    <citation type="submission" date="2022-01" db="EMBL/GenBank/DDBJ databases">
        <title>A high-quality chromosome-level genome assembly of rohu carp, Labeo rohita.</title>
        <authorList>
            <person name="Arick M.A. II"/>
            <person name="Hsu C.-Y."/>
            <person name="Magbanua Z."/>
            <person name="Pechanova O."/>
            <person name="Grover C."/>
            <person name="Miller E."/>
            <person name="Thrash A."/>
            <person name="Ezzel L."/>
            <person name="Alam S."/>
            <person name="Benzie J."/>
            <person name="Hamilton M."/>
            <person name="Karsi A."/>
            <person name="Lawrence M.L."/>
            <person name="Peterson D.G."/>
        </authorList>
    </citation>
    <scope>NUCLEOTIDE SEQUENCE [LARGE SCALE GENOMIC DNA]</scope>
    <source>
        <strain evidence="10">BAU-BD-2019</strain>
        <tissue evidence="9">Blood</tissue>
    </source>
</reference>
<feature type="transmembrane region" description="Helical" evidence="6">
    <location>
        <begin position="548"/>
        <end position="565"/>
    </location>
</feature>
<evidence type="ECO:0000256" key="1">
    <source>
        <dbReference type="ARBA" id="ARBA00004141"/>
    </source>
</evidence>
<evidence type="ECO:0000256" key="6">
    <source>
        <dbReference type="RuleBase" id="RU310713"/>
    </source>
</evidence>
<feature type="transmembrane region" description="Helical" evidence="6">
    <location>
        <begin position="383"/>
        <end position="408"/>
    </location>
</feature>
<feature type="transmembrane region" description="Helical" evidence="6">
    <location>
        <begin position="428"/>
        <end position="451"/>
    </location>
</feature>
<dbReference type="InterPro" id="IPR038900">
    <property type="entry name" value="TMC"/>
</dbReference>
<feature type="transmembrane region" description="Helical" evidence="6">
    <location>
        <begin position="292"/>
        <end position="311"/>
    </location>
</feature>
<dbReference type="PANTHER" id="PTHR23302">
    <property type="entry name" value="TRANSMEMBRANE CHANNEL-RELATED"/>
    <property type="match status" value="1"/>
</dbReference>
<dbReference type="EMBL" id="JACTAM010000003">
    <property type="protein sequence ID" value="KAI2666359.1"/>
    <property type="molecule type" value="Genomic_DNA"/>
</dbReference>
<keyword evidence="4 6" id="KW-1133">Transmembrane helix</keyword>
<evidence type="ECO:0000256" key="7">
    <source>
        <dbReference type="SAM" id="MobiDB-lite"/>
    </source>
</evidence>
<keyword evidence="3 6" id="KW-0812">Transmembrane</keyword>
<gene>
    <name evidence="9" type="ORF">H4Q32_010202</name>
</gene>
<evidence type="ECO:0000313" key="10">
    <source>
        <dbReference type="Proteomes" id="UP000830375"/>
    </source>
</evidence>
<feature type="transmembrane region" description="Helical" evidence="6">
    <location>
        <begin position="678"/>
        <end position="695"/>
    </location>
</feature>
<organism evidence="9 10">
    <name type="scientific">Labeo rohita</name>
    <name type="common">Indian major carp</name>
    <name type="synonym">Cyprinus rohita</name>
    <dbReference type="NCBI Taxonomy" id="84645"/>
    <lineage>
        <taxon>Eukaryota</taxon>
        <taxon>Metazoa</taxon>
        <taxon>Chordata</taxon>
        <taxon>Craniata</taxon>
        <taxon>Vertebrata</taxon>
        <taxon>Euteleostomi</taxon>
        <taxon>Actinopterygii</taxon>
        <taxon>Neopterygii</taxon>
        <taxon>Teleostei</taxon>
        <taxon>Ostariophysi</taxon>
        <taxon>Cypriniformes</taxon>
        <taxon>Cyprinidae</taxon>
        <taxon>Labeoninae</taxon>
        <taxon>Labeonini</taxon>
        <taxon>Labeo</taxon>
    </lineage>
</organism>